<name>A0AAD6HJE1_9EURO</name>
<dbReference type="InterPro" id="IPR050775">
    <property type="entry name" value="FAD-binding_Monooxygenases"/>
</dbReference>
<evidence type="ECO:0000313" key="9">
    <source>
        <dbReference type="EMBL" id="KAJ5719894.1"/>
    </source>
</evidence>
<keyword evidence="7" id="KW-0503">Monooxygenase</keyword>
<dbReference type="AlphaFoldDB" id="A0AAD6HJE1"/>
<evidence type="ECO:0000256" key="6">
    <source>
        <dbReference type="ARBA" id="ARBA00023002"/>
    </source>
</evidence>
<dbReference type="InterPro" id="IPR036188">
    <property type="entry name" value="FAD/NAD-bd_sf"/>
</dbReference>
<evidence type="ECO:0000256" key="7">
    <source>
        <dbReference type="ARBA" id="ARBA00023033"/>
    </source>
</evidence>
<organism evidence="9 10">
    <name type="scientific">Penicillium malachiteum</name>
    <dbReference type="NCBI Taxonomy" id="1324776"/>
    <lineage>
        <taxon>Eukaryota</taxon>
        <taxon>Fungi</taxon>
        <taxon>Dikarya</taxon>
        <taxon>Ascomycota</taxon>
        <taxon>Pezizomycotina</taxon>
        <taxon>Eurotiomycetes</taxon>
        <taxon>Eurotiomycetidae</taxon>
        <taxon>Eurotiales</taxon>
        <taxon>Aspergillaceae</taxon>
        <taxon>Penicillium</taxon>
    </lineage>
</organism>
<dbReference type="Pfam" id="PF07992">
    <property type="entry name" value="Pyr_redox_2"/>
    <property type="match status" value="1"/>
</dbReference>
<dbReference type="SUPFAM" id="SSF51905">
    <property type="entry name" value="FAD/NAD(P)-binding domain"/>
    <property type="match status" value="2"/>
</dbReference>
<dbReference type="Gene3D" id="3.50.50.60">
    <property type="entry name" value="FAD/NAD(P)-binding domain"/>
    <property type="match status" value="3"/>
</dbReference>
<dbReference type="PANTHER" id="PTHR43098">
    <property type="entry name" value="L-ORNITHINE N(5)-MONOOXYGENASE-RELATED"/>
    <property type="match status" value="1"/>
</dbReference>
<dbReference type="InterPro" id="IPR023753">
    <property type="entry name" value="FAD/NAD-binding_dom"/>
</dbReference>
<evidence type="ECO:0000256" key="2">
    <source>
        <dbReference type="ARBA" id="ARBA00010139"/>
    </source>
</evidence>
<comment type="cofactor">
    <cofactor evidence="1">
        <name>FAD</name>
        <dbReference type="ChEBI" id="CHEBI:57692"/>
    </cofactor>
</comment>
<comment type="similarity">
    <text evidence="2">Belongs to the FAD-binding monooxygenase family.</text>
</comment>
<evidence type="ECO:0000256" key="4">
    <source>
        <dbReference type="ARBA" id="ARBA00022827"/>
    </source>
</evidence>
<reference evidence="9" key="2">
    <citation type="submission" date="2023-01" db="EMBL/GenBank/DDBJ databases">
        <authorList>
            <person name="Petersen C."/>
        </authorList>
    </citation>
    <scope>NUCLEOTIDE SEQUENCE</scope>
    <source>
        <strain evidence="9">IBT 17514</strain>
    </source>
</reference>
<dbReference type="PANTHER" id="PTHR43098:SF3">
    <property type="entry name" value="L-ORNITHINE N(5)-MONOOXYGENASE-RELATED"/>
    <property type="match status" value="1"/>
</dbReference>
<keyword evidence="6" id="KW-0560">Oxidoreductase</keyword>
<dbReference type="Proteomes" id="UP001215712">
    <property type="component" value="Unassembled WGS sequence"/>
</dbReference>
<gene>
    <name evidence="9" type="ORF">N7493_006772</name>
</gene>
<evidence type="ECO:0000313" key="10">
    <source>
        <dbReference type="Proteomes" id="UP001215712"/>
    </source>
</evidence>
<proteinExistence type="inferred from homology"/>
<protein>
    <recommendedName>
        <fullName evidence="8">FAD/NAD(P)-binding domain-containing protein</fullName>
    </recommendedName>
</protein>
<sequence length="536" mass="60506">MAQSDIELDVAIVGAGFSGIWTLHYLRDELNLNVKIIDSASDIGGTWHWNAYPGARVDCPVPTYAFDAEEIWKDWDWSEMYPSREELGAYFDHVDRVWSIRKDCIFNTEVNGATFDGERWTLKTNKDMKIKAKYFVPAVGFAGEQYIPPWEGLEKFQGEIHHPWFWPREGVNVKGKRVAVIGTGPTGVQIFQEWAKEAAETFVFQRTPNMAIPMRPKKLDKQAQKEIKEETPDLLAACKITPGGLPWGKHDKSFDDYSAEEIEEILSNLYYTGGFRYWSGGYADLLVNPAANRAAYDFWVKKTRERIKDPVKRDLLAPLEPPHPFGVKRPSLEQDYYELMDKPNVHLINTKAHPIVALTPNGIMTNDDTIYEVDAIALATGYNASTGSLNRMGIQDANGVNISERWKNGVSSFLGMMVPGFPNMFMPYGAHAPTPFSNGPRLIGFQASYIRDIVKKMEANEIRSLEPNPKAAEAWTGLIHTIANMTLVSQADSWYMGANVPGKRREFMYFLGGIPLYCDSCCEALDGKFEDSFICN</sequence>
<evidence type="ECO:0000256" key="5">
    <source>
        <dbReference type="ARBA" id="ARBA00022857"/>
    </source>
</evidence>
<dbReference type="EMBL" id="JAQJAN010000009">
    <property type="protein sequence ID" value="KAJ5719894.1"/>
    <property type="molecule type" value="Genomic_DNA"/>
</dbReference>
<keyword evidence="3" id="KW-0285">Flavoprotein</keyword>
<evidence type="ECO:0000256" key="3">
    <source>
        <dbReference type="ARBA" id="ARBA00022630"/>
    </source>
</evidence>
<dbReference type="GO" id="GO:0004497">
    <property type="term" value="F:monooxygenase activity"/>
    <property type="evidence" value="ECO:0007669"/>
    <property type="project" value="UniProtKB-KW"/>
</dbReference>
<feature type="domain" description="FAD/NAD(P)-binding" evidence="8">
    <location>
        <begin position="9"/>
        <end position="230"/>
    </location>
</feature>
<keyword evidence="10" id="KW-1185">Reference proteome</keyword>
<keyword evidence="4" id="KW-0274">FAD</keyword>
<keyword evidence="5" id="KW-0521">NADP</keyword>
<comment type="caution">
    <text evidence="9">The sequence shown here is derived from an EMBL/GenBank/DDBJ whole genome shotgun (WGS) entry which is preliminary data.</text>
</comment>
<reference evidence="9" key="1">
    <citation type="journal article" date="2023" name="IMA Fungus">
        <title>Comparative genomic study of the Penicillium genus elucidates a diverse pangenome and 15 lateral gene transfer events.</title>
        <authorList>
            <person name="Petersen C."/>
            <person name="Sorensen T."/>
            <person name="Nielsen M.R."/>
            <person name="Sondergaard T.E."/>
            <person name="Sorensen J.L."/>
            <person name="Fitzpatrick D.A."/>
            <person name="Frisvad J.C."/>
            <person name="Nielsen K.L."/>
        </authorList>
    </citation>
    <scope>NUCLEOTIDE SEQUENCE</scope>
    <source>
        <strain evidence="9">IBT 17514</strain>
    </source>
</reference>
<evidence type="ECO:0000259" key="8">
    <source>
        <dbReference type="Pfam" id="PF07992"/>
    </source>
</evidence>
<evidence type="ECO:0000256" key="1">
    <source>
        <dbReference type="ARBA" id="ARBA00001974"/>
    </source>
</evidence>
<accession>A0AAD6HJE1</accession>